<dbReference type="PANTHER" id="PTHR42886">
    <property type="entry name" value="RE40534P-RELATED"/>
    <property type="match status" value="1"/>
</dbReference>
<dbReference type="RefSeq" id="WP_317794510.1">
    <property type="nucleotide sequence ID" value="NZ_AP028461.1"/>
</dbReference>
<dbReference type="InterPro" id="IPR022742">
    <property type="entry name" value="Hydrolase_4"/>
</dbReference>
<proteinExistence type="predicted"/>
<evidence type="ECO:0000313" key="3">
    <source>
        <dbReference type="Proteomes" id="UP001597183"/>
    </source>
</evidence>
<dbReference type="InterPro" id="IPR029058">
    <property type="entry name" value="AB_hydrolase_fold"/>
</dbReference>
<dbReference type="Pfam" id="PF12146">
    <property type="entry name" value="Hydrolase_4"/>
    <property type="match status" value="1"/>
</dbReference>
<dbReference type="PANTHER" id="PTHR42886:SF53">
    <property type="entry name" value="ALPHA_BETA-HYDROLASES SUPERFAMILY PROTEIN"/>
    <property type="match status" value="1"/>
</dbReference>
<feature type="domain" description="Serine aminopeptidase S33" evidence="1">
    <location>
        <begin position="56"/>
        <end position="162"/>
    </location>
</feature>
<organism evidence="2 3">
    <name type="scientific">Actinoplanes sichuanensis</name>
    <dbReference type="NCBI Taxonomy" id="512349"/>
    <lineage>
        <taxon>Bacteria</taxon>
        <taxon>Bacillati</taxon>
        <taxon>Actinomycetota</taxon>
        <taxon>Actinomycetes</taxon>
        <taxon>Micromonosporales</taxon>
        <taxon>Micromonosporaceae</taxon>
        <taxon>Actinoplanes</taxon>
    </lineage>
</organism>
<keyword evidence="3" id="KW-1185">Reference proteome</keyword>
<dbReference type="Gene3D" id="3.40.50.1820">
    <property type="entry name" value="alpha/beta hydrolase"/>
    <property type="match status" value="1"/>
</dbReference>
<dbReference type="Proteomes" id="UP001597183">
    <property type="component" value="Unassembled WGS sequence"/>
</dbReference>
<dbReference type="GO" id="GO:0016787">
    <property type="term" value="F:hydrolase activity"/>
    <property type="evidence" value="ECO:0007669"/>
    <property type="project" value="UniProtKB-KW"/>
</dbReference>
<name>A0ABW4APJ1_9ACTN</name>
<dbReference type="SUPFAM" id="SSF53474">
    <property type="entry name" value="alpha/beta-Hydrolases"/>
    <property type="match status" value="1"/>
</dbReference>
<dbReference type="EC" id="3.4.-.-" evidence="2"/>
<accession>A0ABW4APJ1</accession>
<protein>
    <submittedName>
        <fullName evidence="2">Alpha/beta hydrolase family protein</fullName>
        <ecNumber evidence="2">3.4.-.-</ecNumber>
    </submittedName>
</protein>
<reference evidence="3" key="1">
    <citation type="journal article" date="2019" name="Int. J. Syst. Evol. Microbiol.">
        <title>The Global Catalogue of Microorganisms (GCM) 10K type strain sequencing project: providing services to taxonomists for standard genome sequencing and annotation.</title>
        <authorList>
            <consortium name="The Broad Institute Genomics Platform"/>
            <consortium name="The Broad Institute Genome Sequencing Center for Infectious Disease"/>
            <person name="Wu L."/>
            <person name="Ma J."/>
        </authorList>
    </citation>
    <scope>NUCLEOTIDE SEQUENCE [LARGE SCALE GENOMIC DNA]</scope>
    <source>
        <strain evidence="3">CCM 7526</strain>
    </source>
</reference>
<dbReference type="EMBL" id="JBHTMK010000063">
    <property type="protein sequence ID" value="MFD1372776.1"/>
    <property type="molecule type" value="Genomic_DNA"/>
</dbReference>
<sequence>MIRYPVTVFRRFVWPAAGADFATPEDHGLTAEPFTVTTTDGLRIHGWAFLPPDAWGMVVVCHARNASKSRTLAHTRLLVDQGLAVVTFDFRGCGESAAPRHWWRDGLWGPLKDLDAVVRHIDLAHPAFAGRVALLGCSFGGNMAIAHAGTAGRHYPAVVLDSVPLVRWVGMLDTLLRRERRGARFRRTRAVTDLVVARAAALWTRAGPLYRHARRSVRALHGTRVLQIVGARDSMFDVEDSCRFLRSDCAGPVTVWRVPAGRHLTNHLADPAGYASRVVTCLREAFGSAFSEEDLNDRNTVG</sequence>
<evidence type="ECO:0000313" key="2">
    <source>
        <dbReference type="EMBL" id="MFD1372776.1"/>
    </source>
</evidence>
<comment type="caution">
    <text evidence="2">The sequence shown here is derived from an EMBL/GenBank/DDBJ whole genome shotgun (WGS) entry which is preliminary data.</text>
</comment>
<gene>
    <name evidence="2" type="ORF">ACFQ5G_46255</name>
</gene>
<evidence type="ECO:0000259" key="1">
    <source>
        <dbReference type="Pfam" id="PF12146"/>
    </source>
</evidence>
<keyword evidence="2" id="KW-0378">Hydrolase</keyword>